<protein>
    <submittedName>
        <fullName evidence="1">ORF79</fullName>
    </submittedName>
</protein>
<organism evidence="1">
    <name type="scientific">Malaco herpesvirus 1</name>
    <dbReference type="NCBI Taxonomy" id="3031797"/>
    <lineage>
        <taxon>Viruses</taxon>
        <taxon>Duplodnaviria</taxon>
        <taxon>Heunggongvirae</taxon>
        <taxon>Peploviricota</taxon>
        <taxon>Herviviricetes</taxon>
        <taxon>Herpesvirales</taxon>
        <taxon>Malacoherpesviridae</taxon>
    </lineage>
</organism>
<dbReference type="EMBL" id="BK063093">
    <property type="protein sequence ID" value="DBA11780.1"/>
    <property type="molecule type" value="Genomic_DNA"/>
</dbReference>
<proteinExistence type="predicted"/>
<name>A0AA48SF12_9VIRU</name>
<evidence type="ECO:0000313" key="1">
    <source>
        <dbReference type="EMBL" id="DBA11780.1"/>
    </source>
</evidence>
<accession>A0AA48SF12</accession>
<reference evidence="1" key="1">
    <citation type="journal article" date="2023" name="Front. Mar. Sci.">
        <title>Tracing the invertebrate herpesviruses in the global sequence datasets.</title>
        <authorList>
            <person name="Rosani U."/>
            <person name="Gaia M."/>
            <person name="Delmont T.O."/>
            <person name="Krupovic M."/>
        </authorList>
    </citation>
    <scope>NUCLEOTIDE SEQUENCE</scope>
    <source>
        <strain evidence="1">MalacoHV1/China/2018</strain>
    </source>
</reference>
<reference evidence="1" key="2">
    <citation type="submission" date="2023-01" db="EMBL/GenBank/DDBJ databases">
        <authorList>
            <person name="Rosani U."/>
            <person name="Delmont T.O."/>
            <person name="Gaia M."/>
            <person name="Krupovic M."/>
        </authorList>
    </citation>
    <scope>NUCLEOTIDE SEQUENCE</scope>
    <source>
        <strain evidence="1">MalacoHV1/China/2018</strain>
    </source>
</reference>
<sequence length="149" mass="16753">MKPTYAPLNPNKQMYFKLKNFRGSIHDKRKNHILSLCGKFVMSVMAEEGEFKTVQVVNLTDNVIPGDVLVTELKRCGISTPIRANTIIPTGELQRMTTVLKTIVDEQASLNQKMSRAVNAITEIQKRKGKLDQAVSMLYTGLNNCINKK</sequence>